<protein>
    <recommendedName>
        <fullName evidence="6">Small ribosomal subunit protein uS3</fullName>
    </recommendedName>
</protein>
<dbReference type="InterPro" id="IPR001351">
    <property type="entry name" value="Ribosomal_uS3_C"/>
</dbReference>
<organism evidence="8">
    <name type="scientific">uncultured marine group II euryarchaeote KM3-136-D10</name>
    <dbReference type="NCBI Taxonomy" id="526664"/>
    <lineage>
        <taxon>Archaea</taxon>
        <taxon>Methanobacteriati</taxon>
        <taxon>Thermoplasmatota</taxon>
        <taxon>Candidatus Poseidoniia</taxon>
        <taxon>Candidatus Poseidoniales</taxon>
        <taxon>environmental samples</taxon>
    </lineage>
</organism>
<keyword evidence="5 6" id="KW-0687">Ribonucleoprotein</keyword>
<dbReference type="HAMAP" id="MF_01309_A">
    <property type="entry name" value="Ribosomal_uS3_A"/>
    <property type="match status" value="1"/>
</dbReference>
<dbReference type="Gene3D" id="3.30.300.20">
    <property type="match status" value="1"/>
</dbReference>
<evidence type="ECO:0000256" key="4">
    <source>
        <dbReference type="ARBA" id="ARBA00022980"/>
    </source>
</evidence>
<dbReference type="GO" id="GO:0019843">
    <property type="term" value="F:rRNA binding"/>
    <property type="evidence" value="ECO:0007669"/>
    <property type="project" value="UniProtKB-UniRule"/>
</dbReference>
<keyword evidence="2 6" id="KW-0699">rRNA-binding</keyword>
<keyword evidence="4 6" id="KW-0689">Ribosomal protein</keyword>
<dbReference type="InterPro" id="IPR004044">
    <property type="entry name" value="KH_dom_type_2"/>
</dbReference>
<dbReference type="PANTHER" id="PTHR11760:SF32">
    <property type="entry name" value="SMALL RIBOSOMAL SUBUNIT PROTEIN US3"/>
    <property type="match status" value="1"/>
</dbReference>
<evidence type="ECO:0000256" key="6">
    <source>
        <dbReference type="HAMAP-Rule" id="MF_01309"/>
    </source>
</evidence>
<dbReference type="InterPro" id="IPR004087">
    <property type="entry name" value="KH_dom"/>
</dbReference>
<dbReference type="CDD" id="cd02411">
    <property type="entry name" value="KH-II_30S_S3_arch"/>
    <property type="match status" value="1"/>
</dbReference>
<comment type="subunit">
    <text evidence="6">Part of the 30S ribosomal subunit.</text>
</comment>
<dbReference type="Pfam" id="PF00189">
    <property type="entry name" value="Ribosomal_S3_C"/>
    <property type="match status" value="1"/>
</dbReference>
<dbReference type="AlphaFoldDB" id="B3V6F1"/>
<name>B3V6F1_9ARCH</name>
<evidence type="ECO:0000313" key="8">
    <source>
        <dbReference type="EMBL" id="ACF09875.1"/>
    </source>
</evidence>
<dbReference type="Gene3D" id="3.30.1140.32">
    <property type="entry name" value="Ribosomal protein S3, C-terminal domain"/>
    <property type="match status" value="1"/>
</dbReference>
<evidence type="ECO:0000256" key="1">
    <source>
        <dbReference type="ARBA" id="ARBA00010761"/>
    </source>
</evidence>
<dbReference type="NCBIfam" id="TIGR01008">
    <property type="entry name" value="uS3_euk_arch"/>
    <property type="match status" value="1"/>
</dbReference>
<dbReference type="InterPro" id="IPR015946">
    <property type="entry name" value="KH_dom-like_a/b"/>
</dbReference>
<proteinExistence type="inferred from homology"/>
<sequence length="400" mass="44051">MAKVNQIRHFVDRNVERQLVREYLLKETERAGFGGLHFERAFDQTSICTKVTLQAERVGMVIGRRGKVINELQRRIRTDFNLENPKLQVEEIENPALNAQVMASKLASALERGWYFRRAGHSSVLNVIEAGAKGCLIIIAGKLTGSRHRTEKFLKGHIKFCGETALTHMDVGQATAVVKLGTIGCTVAIMKPGTKLPHEVDIISRIDAGLGPYIAPAMAGTEGTEDIVEESLSEEKAAEELASLEKLQEEQEAVVDTTEEVATNKGVIARWNPDDWPESDFQEHITSSGSTEGLTWKCNLTKISEGSPVVILGPKNSEYSGIVAIGQARGSREKKTGLTKGSEETWRIDVSLRSANLDISVVKEILGDEIEDTVQGANYLDSDHFNIIEQAIRENTEAVE</sequence>
<dbReference type="SMART" id="SM00322">
    <property type="entry name" value="KH"/>
    <property type="match status" value="1"/>
</dbReference>
<comment type="similarity">
    <text evidence="1 6">Belongs to the universal ribosomal protein uS3 family.</text>
</comment>
<dbReference type="PROSITE" id="PS50084">
    <property type="entry name" value="KH_TYPE_1"/>
    <property type="match status" value="1"/>
</dbReference>
<dbReference type="GO" id="GO:0006412">
    <property type="term" value="P:translation"/>
    <property type="evidence" value="ECO:0007669"/>
    <property type="project" value="UniProtKB-UniRule"/>
</dbReference>
<evidence type="ECO:0000256" key="5">
    <source>
        <dbReference type="ARBA" id="ARBA00023274"/>
    </source>
</evidence>
<dbReference type="InterPro" id="IPR009019">
    <property type="entry name" value="KH_sf_prok-type"/>
</dbReference>
<accession>B3V6F1</accession>
<evidence type="ECO:0000256" key="2">
    <source>
        <dbReference type="ARBA" id="ARBA00022730"/>
    </source>
</evidence>
<dbReference type="InterPro" id="IPR036419">
    <property type="entry name" value="Ribosomal_S3_C_sf"/>
</dbReference>
<dbReference type="InterPro" id="IPR057258">
    <property type="entry name" value="Ribosomal_uS3"/>
</dbReference>
<evidence type="ECO:0000256" key="3">
    <source>
        <dbReference type="ARBA" id="ARBA00022884"/>
    </source>
</evidence>
<dbReference type="SUPFAM" id="SSF54821">
    <property type="entry name" value="Ribosomal protein S3 C-terminal domain"/>
    <property type="match status" value="1"/>
</dbReference>
<reference evidence="8" key="2">
    <citation type="submission" date="2008-05" db="EMBL/GenBank/DDBJ databases">
        <authorList>
            <person name="Martin-Cuadrado A.-B."/>
            <person name="Rodriguez-Valera F."/>
            <person name="Moreira D."/>
            <person name="Alba J.-C."/>
            <person name="Ivars-Martinez E."/>
            <person name="Henn M.R."/>
            <person name="Talla E."/>
            <person name="Lopez-Garcia P."/>
        </authorList>
    </citation>
    <scope>NUCLEOTIDE SEQUENCE</scope>
</reference>
<dbReference type="PANTHER" id="PTHR11760">
    <property type="entry name" value="30S/40S RIBOSOMAL PROTEIN S3"/>
    <property type="match status" value="1"/>
</dbReference>
<dbReference type="SUPFAM" id="SSF54814">
    <property type="entry name" value="Prokaryotic type KH domain (KH-domain type II)"/>
    <property type="match status" value="1"/>
</dbReference>
<dbReference type="NCBIfam" id="NF003219">
    <property type="entry name" value="PRK04191.1"/>
    <property type="match status" value="1"/>
</dbReference>
<dbReference type="InterPro" id="IPR005703">
    <property type="entry name" value="Ribosomal_uS3_euk/arc"/>
</dbReference>
<gene>
    <name evidence="6" type="primary">rps3</name>
</gene>
<dbReference type="PROSITE" id="PS50823">
    <property type="entry name" value="KH_TYPE_2"/>
    <property type="match status" value="1"/>
</dbReference>
<dbReference type="Pfam" id="PF07650">
    <property type="entry name" value="KH_2"/>
    <property type="match status" value="1"/>
</dbReference>
<reference evidence="8" key="1">
    <citation type="journal article" date="2008" name="ISME J.">
        <title>Hindsight in the relative abundance, metabolic potential and genome dynamics of uncultivated marine archaea from comparative metagenomic analyses of bathypelagic plankton of different oceanic regions.</title>
        <authorList>
            <person name="Martin-Cuadrado A.B."/>
            <person name="Rodriguez-Valera F."/>
            <person name="Moreira D."/>
            <person name="Alba J.C."/>
            <person name="Ivars-Martinez E."/>
            <person name="Henn M.R."/>
            <person name="Talla E."/>
            <person name="Lopez-Garcia P."/>
        </authorList>
    </citation>
    <scope>NUCLEOTIDE SEQUENCE</scope>
</reference>
<keyword evidence="3 6" id="KW-0694">RNA-binding</keyword>
<feature type="domain" description="KH type-2" evidence="7">
    <location>
        <begin position="20"/>
        <end position="93"/>
    </location>
</feature>
<dbReference type="GO" id="GO:0022627">
    <property type="term" value="C:cytosolic small ribosomal subunit"/>
    <property type="evidence" value="ECO:0007669"/>
    <property type="project" value="UniProtKB-UniRule"/>
</dbReference>
<evidence type="ECO:0000259" key="7">
    <source>
        <dbReference type="PROSITE" id="PS50823"/>
    </source>
</evidence>
<dbReference type="EMBL" id="EU686634">
    <property type="protein sequence ID" value="ACF09875.1"/>
    <property type="molecule type" value="Genomic_DNA"/>
</dbReference>
<dbReference type="InterPro" id="IPR027488">
    <property type="entry name" value="Ribosomal_uS3_arc"/>
</dbReference>
<comment type="function">
    <text evidence="6">Binds the lower part of the 30S subunit head.</text>
</comment>
<dbReference type="GO" id="GO:0003735">
    <property type="term" value="F:structural constituent of ribosome"/>
    <property type="evidence" value="ECO:0007669"/>
    <property type="project" value="UniProtKB-UniRule"/>
</dbReference>